<sequence>MRIYLNKDTSQTRSGGASAPEIKEKEYQRAYREKKRWKKAVLTVEASLGVPLFLFAALCLIWILEIQSIKICISGAAQNAAKSAAEDTAVIPVLNTVKLKSDIVSLIGTERIERSILDGGSSGISCWKSYVSPITGNMHINVEYKVRLPISVFGNISARLKEEFIIGSWNGYKGYDSDEKDSQIVYITDNSAVYHEDCHCSYLQLSIRFVPSDELKEIRNAGGGIYYACEKCVFGEAMAGVYITEDGRRYHNSLSCSGLKRTIRAVNRSDVAGIGGCSRCSK</sequence>
<dbReference type="EMBL" id="JAJEQX010000030">
    <property type="protein sequence ID" value="MCC2255590.1"/>
    <property type="molecule type" value="Genomic_DNA"/>
</dbReference>
<keyword evidence="1" id="KW-0472">Membrane</keyword>
<gene>
    <name evidence="2" type="ORF">LKD70_14405</name>
</gene>
<organism evidence="2 3">
    <name type="scientific">Ruminococcus turbiniformis</name>
    <dbReference type="NCBI Taxonomy" id="2881258"/>
    <lineage>
        <taxon>Bacteria</taxon>
        <taxon>Bacillati</taxon>
        <taxon>Bacillota</taxon>
        <taxon>Clostridia</taxon>
        <taxon>Eubacteriales</taxon>
        <taxon>Oscillospiraceae</taxon>
        <taxon>Ruminococcus</taxon>
    </lineage>
</organism>
<protein>
    <submittedName>
        <fullName evidence="2">Pilus assembly protein</fullName>
    </submittedName>
</protein>
<accession>A0ABS8FZY4</accession>
<name>A0ABS8FZY4_9FIRM</name>
<reference evidence="2 3" key="1">
    <citation type="submission" date="2021-10" db="EMBL/GenBank/DDBJ databases">
        <title>Anaerobic single-cell dispensing facilitates the cultivation of human gut bacteria.</title>
        <authorList>
            <person name="Afrizal A."/>
        </authorList>
    </citation>
    <scope>NUCLEOTIDE SEQUENCE [LARGE SCALE GENOMIC DNA]</scope>
    <source>
        <strain evidence="2 3">CLA-AA-H200</strain>
    </source>
</reference>
<evidence type="ECO:0000313" key="2">
    <source>
        <dbReference type="EMBL" id="MCC2255590.1"/>
    </source>
</evidence>
<keyword evidence="1" id="KW-1133">Transmembrane helix</keyword>
<evidence type="ECO:0000313" key="3">
    <source>
        <dbReference type="Proteomes" id="UP001198151"/>
    </source>
</evidence>
<dbReference type="RefSeq" id="WP_227708621.1">
    <property type="nucleotide sequence ID" value="NZ_JAJEQX010000030.1"/>
</dbReference>
<dbReference type="Proteomes" id="UP001198151">
    <property type="component" value="Unassembled WGS sequence"/>
</dbReference>
<evidence type="ECO:0000256" key="1">
    <source>
        <dbReference type="SAM" id="Phobius"/>
    </source>
</evidence>
<comment type="caution">
    <text evidence="2">The sequence shown here is derived from an EMBL/GenBank/DDBJ whole genome shotgun (WGS) entry which is preliminary data.</text>
</comment>
<feature type="transmembrane region" description="Helical" evidence="1">
    <location>
        <begin position="40"/>
        <end position="64"/>
    </location>
</feature>
<keyword evidence="1" id="KW-0812">Transmembrane</keyword>
<proteinExistence type="predicted"/>
<keyword evidence="3" id="KW-1185">Reference proteome</keyword>